<comment type="similarity">
    <text evidence="1">Belongs to the methyltransferase superfamily. METL family.</text>
</comment>
<comment type="caution">
    <text evidence="6">The sequence shown here is derived from an EMBL/GenBank/DDBJ whole genome shotgun (WGS) entry which is preliminary data.</text>
</comment>
<dbReference type="SUPFAM" id="SSF53335">
    <property type="entry name" value="S-adenosyl-L-methionine-dependent methyltransferases"/>
    <property type="match status" value="1"/>
</dbReference>
<evidence type="ECO:0000256" key="1">
    <source>
        <dbReference type="ARBA" id="ARBA00009725"/>
    </source>
</evidence>
<dbReference type="Proteomes" id="UP001205998">
    <property type="component" value="Unassembled WGS sequence"/>
</dbReference>
<evidence type="ECO:0000256" key="5">
    <source>
        <dbReference type="ARBA" id="ARBA00022694"/>
    </source>
</evidence>
<sequence>MHVGLFRDLRHRGKTKAAALVMHLAQVLLHSGGNKSHGFPRLLVLDVKRQKTRMKNGAHFTLPNERVKMRRLLKMTVLAVVRGVRHVPCRCLSGRPPAPLGGRILTNPKDMFQHNMWDHVQWSPEELEKARQKAEENSREQIPVEEQVRYDRDANKYWDKFYEMHQNKFFKNRQWLFSEFPELLPQGCKTSHTSEGHGASVPVYPELSETHHSRMESQQGDSHIPNHDVLRENQQHTDCVSAVQPHEVAAFPGQHASFRILEVGCGAGNSVFPIINAIRLEKQLIHSSLSKFLAIQLVKEHPDYDPAVCHAFVHDICDDASMFPFPHESLDIIVMVFVLSSIHPERMQRVLNHLAGYLKHGGIMLFRDYGRYDLAQLRFKKGQCLSENFYTRQDGTCVYFFKKDEVHQLFTKVGLEEVQNLEDKRLQVNRGKKVVMHRVWMQSKFRKPFKV</sequence>
<keyword evidence="7" id="KW-1185">Reference proteome</keyword>
<dbReference type="Pfam" id="PF13489">
    <property type="entry name" value="Methyltransf_23"/>
    <property type="match status" value="1"/>
</dbReference>
<reference evidence="6" key="1">
    <citation type="submission" date="2018-07" db="EMBL/GenBank/DDBJ databases">
        <title>Comparative genomics of catfishes provides insights into carnivory and benthic adaptation.</title>
        <authorList>
            <person name="Zhang Y."/>
            <person name="Wang D."/>
            <person name="Peng Z."/>
            <person name="Zheng S."/>
            <person name="Shao F."/>
            <person name="Tao W."/>
        </authorList>
    </citation>
    <scope>NUCLEOTIDE SEQUENCE</scope>
    <source>
        <strain evidence="6">Chongqing</strain>
    </source>
</reference>
<name>A0AAD5FME2_SILAS</name>
<dbReference type="GO" id="GO:0032259">
    <property type="term" value="P:methylation"/>
    <property type="evidence" value="ECO:0007669"/>
    <property type="project" value="UniProtKB-KW"/>
</dbReference>
<keyword evidence="5" id="KW-0819">tRNA processing</keyword>
<dbReference type="Gene3D" id="3.40.50.150">
    <property type="entry name" value="Vaccinia Virus protein VP39"/>
    <property type="match status" value="1"/>
</dbReference>
<evidence type="ECO:0000256" key="2">
    <source>
        <dbReference type="ARBA" id="ARBA00022603"/>
    </source>
</evidence>
<keyword evidence="4" id="KW-0949">S-adenosyl-L-methionine</keyword>
<evidence type="ECO:0000256" key="4">
    <source>
        <dbReference type="ARBA" id="ARBA00022691"/>
    </source>
</evidence>
<dbReference type="GO" id="GO:0052735">
    <property type="term" value="F:tRNA (cytidine-3-)-methyltransferase activity"/>
    <property type="evidence" value="ECO:0007669"/>
    <property type="project" value="TreeGrafter"/>
</dbReference>
<dbReference type="InterPro" id="IPR026113">
    <property type="entry name" value="METTL2/6/8-like"/>
</dbReference>
<keyword evidence="2 6" id="KW-0489">Methyltransferase</keyword>
<accession>A0AAD5FME2</accession>
<proteinExistence type="inferred from homology"/>
<protein>
    <submittedName>
        <fullName evidence="6">Methyltransferase-like protein 8</fullName>
    </submittedName>
</protein>
<dbReference type="AlphaFoldDB" id="A0AAD5FME2"/>
<dbReference type="CDD" id="cd02440">
    <property type="entry name" value="AdoMet_MTases"/>
    <property type="match status" value="1"/>
</dbReference>
<dbReference type="EMBL" id="MU551633">
    <property type="protein sequence ID" value="KAI5621133.1"/>
    <property type="molecule type" value="Genomic_DNA"/>
</dbReference>
<evidence type="ECO:0000313" key="6">
    <source>
        <dbReference type="EMBL" id="KAI5621133.1"/>
    </source>
</evidence>
<keyword evidence="3" id="KW-0808">Transferase</keyword>
<dbReference type="PANTHER" id="PTHR22809">
    <property type="entry name" value="METHYLTRANSFERASE-RELATED"/>
    <property type="match status" value="1"/>
</dbReference>
<organism evidence="6 7">
    <name type="scientific">Silurus asotus</name>
    <name type="common">Amur catfish</name>
    <name type="synonym">Parasilurus asotus</name>
    <dbReference type="NCBI Taxonomy" id="30991"/>
    <lineage>
        <taxon>Eukaryota</taxon>
        <taxon>Metazoa</taxon>
        <taxon>Chordata</taxon>
        <taxon>Craniata</taxon>
        <taxon>Vertebrata</taxon>
        <taxon>Euteleostomi</taxon>
        <taxon>Actinopterygii</taxon>
        <taxon>Neopterygii</taxon>
        <taxon>Teleostei</taxon>
        <taxon>Ostariophysi</taxon>
        <taxon>Siluriformes</taxon>
        <taxon>Siluridae</taxon>
        <taxon>Silurus</taxon>
    </lineage>
</organism>
<dbReference type="GO" id="GO:0008033">
    <property type="term" value="P:tRNA processing"/>
    <property type="evidence" value="ECO:0007669"/>
    <property type="project" value="UniProtKB-KW"/>
</dbReference>
<evidence type="ECO:0000313" key="7">
    <source>
        <dbReference type="Proteomes" id="UP001205998"/>
    </source>
</evidence>
<evidence type="ECO:0000256" key="3">
    <source>
        <dbReference type="ARBA" id="ARBA00022679"/>
    </source>
</evidence>
<dbReference type="InterPro" id="IPR029063">
    <property type="entry name" value="SAM-dependent_MTases_sf"/>
</dbReference>
<dbReference type="PANTHER" id="PTHR22809:SF3">
    <property type="entry name" value="TRNA N(3)-METHYLCYTIDINE METHYLTRANSFERASE"/>
    <property type="match status" value="1"/>
</dbReference>
<gene>
    <name evidence="6" type="ORF">C0J50_19068</name>
</gene>